<sequence>MKFLLVVVLITILTNSKVLAKQLECYECTGDECNDEATIRVVNCNDDSITTTSATTQTSRSTTTTTQSTWTIPTSSGTTETTTTPNSPEPTSSETTPLTTDKLPQSEETTDGSPESNALKNGEYFSAKLRTITRRRRDADDGFVCYTMKYKDGEATKIQKGCTKKSESGNACADVSLPANTTPLNCDICPEPKCNSSPAIALSILLTPVVVFISFILNY</sequence>
<accession>A0A1I8NRD5</accession>
<reference evidence="4" key="1">
    <citation type="submission" date="2020-05" db="UniProtKB">
        <authorList>
            <consortium name="EnsemblMetazoa"/>
        </authorList>
    </citation>
    <scope>IDENTIFICATION</scope>
    <source>
        <strain evidence="4">USDA</strain>
    </source>
</reference>
<feature type="chain" id="PRO_5009325368" evidence="3">
    <location>
        <begin position="21"/>
        <end position="219"/>
    </location>
</feature>
<feature type="compositionally biased region" description="Polar residues" evidence="1">
    <location>
        <begin position="102"/>
        <end position="119"/>
    </location>
</feature>
<keyword evidence="5" id="KW-1185">Reference proteome</keyword>
<keyword evidence="3" id="KW-0732">Signal</keyword>
<keyword evidence="2" id="KW-0472">Membrane</keyword>
<dbReference type="Proteomes" id="UP000095300">
    <property type="component" value="Unassembled WGS sequence"/>
</dbReference>
<feature type="region of interest" description="Disordered" evidence="1">
    <location>
        <begin position="50"/>
        <end position="121"/>
    </location>
</feature>
<keyword evidence="2" id="KW-1133">Transmembrane helix</keyword>
<protein>
    <submittedName>
        <fullName evidence="4">Uncharacterized protein</fullName>
    </submittedName>
</protein>
<proteinExistence type="predicted"/>
<dbReference type="KEGG" id="scac:106088070"/>
<feature type="compositionally biased region" description="Low complexity" evidence="1">
    <location>
        <begin position="50"/>
        <end position="100"/>
    </location>
</feature>
<dbReference type="VEuPathDB" id="VectorBase:SCAU001369"/>
<evidence type="ECO:0000256" key="2">
    <source>
        <dbReference type="SAM" id="Phobius"/>
    </source>
</evidence>
<evidence type="ECO:0000256" key="3">
    <source>
        <dbReference type="SAM" id="SignalP"/>
    </source>
</evidence>
<evidence type="ECO:0000256" key="1">
    <source>
        <dbReference type="SAM" id="MobiDB-lite"/>
    </source>
</evidence>
<feature type="signal peptide" evidence="3">
    <location>
        <begin position="1"/>
        <end position="20"/>
    </location>
</feature>
<organism evidence="4 5">
    <name type="scientific">Stomoxys calcitrans</name>
    <name type="common">Stable fly</name>
    <name type="synonym">Conops calcitrans</name>
    <dbReference type="NCBI Taxonomy" id="35570"/>
    <lineage>
        <taxon>Eukaryota</taxon>
        <taxon>Metazoa</taxon>
        <taxon>Ecdysozoa</taxon>
        <taxon>Arthropoda</taxon>
        <taxon>Hexapoda</taxon>
        <taxon>Insecta</taxon>
        <taxon>Pterygota</taxon>
        <taxon>Neoptera</taxon>
        <taxon>Endopterygota</taxon>
        <taxon>Diptera</taxon>
        <taxon>Brachycera</taxon>
        <taxon>Muscomorpha</taxon>
        <taxon>Muscoidea</taxon>
        <taxon>Muscidae</taxon>
        <taxon>Stomoxys</taxon>
    </lineage>
</organism>
<keyword evidence="2" id="KW-0812">Transmembrane</keyword>
<gene>
    <name evidence="4" type="primary">106088070</name>
</gene>
<evidence type="ECO:0000313" key="5">
    <source>
        <dbReference type="Proteomes" id="UP000095300"/>
    </source>
</evidence>
<dbReference type="AlphaFoldDB" id="A0A1I8NRD5"/>
<dbReference type="EnsemblMetazoa" id="SCAU001369-RA">
    <property type="protein sequence ID" value="SCAU001369-PA"/>
    <property type="gene ID" value="SCAU001369"/>
</dbReference>
<feature type="transmembrane region" description="Helical" evidence="2">
    <location>
        <begin position="199"/>
        <end position="217"/>
    </location>
</feature>
<evidence type="ECO:0000313" key="4">
    <source>
        <dbReference type="EnsemblMetazoa" id="SCAU001369-PA"/>
    </source>
</evidence>
<name>A0A1I8NRD5_STOCA</name>